<evidence type="ECO:0000256" key="4">
    <source>
        <dbReference type="ARBA" id="ARBA00022833"/>
    </source>
</evidence>
<feature type="domain" description="CR-type" evidence="11">
    <location>
        <begin position="138"/>
        <end position="220"/>
    </location>
</feature>
<dbReference type="CDD" id="cd10719">
    <property type="entry name" value="DnaJ_zf"/>
    <property type="match status" value="1"/>
</dbReference>
<keyword evidence="4 8" id="KW-0862">Zinc</keyword>
<evidence type="ECO:0000256" key="1">
    <source>
        <dbReference type="ARBA" id="ARBA00022723"/>
    </source>
</evidence>
<evidence type="ECO:0000313" key="12">
    <source>
        <dbReference type="EMBL" id="KKR13707.1"/>
    </source>
</evidence>
<comment type="domain">
    <text evidence="8">The J domain is necessary and sufficient to stimulate DnaK ATPase activity. Zinc center 1 plays an important role in the autonomous, DnaK-independent chaperone activity of DnaJ. Zinc center 2 is essential for interaction with DnaK and for DnaJ activity.</text>
</comment>
<evidence type="ECO:0000256" key="8">
    <source>
        <dbReference type="HAMAP-Rule" id="MF_01152"/>
    </source>
</evidence>
<evidence type="ECO:0000256" key="7">
    <source>
        <dbReference type="ARBA" id="ARBA00067609"/>
    </source>
</evidence>
<dbReference type="SMART" id="SM00271">
    <property type="entry name" value="DnaJ"/>
    <property type="match status" value="1"/>
</dbReference>
<dbReference type="CDD" id="cd06257">
    <property type="entry name" value="DnaJ"/>
    <property type="match status" value="1"/>
</dbReference>
<dbReference type="GO" id="GO:0031072">
    <property type="term" value="F:heat shock protein binding"/>
    <property type="evidence" value="ECO:0007669"/>
    <property type="project" value="InterPro"/>
</dbReference>
<dbReference type="GO" id="GO:0051082">
    <property type="term" value="F:unfolded protein binding"/>
    <property type="evidence" value="ECO:0007669"/>
    <property type="project" value="UniProtKB-UniRule"/>
</dbReference>
<feature type="repeat" description="CXXCXGXG motif" evidence="8">
    <location>
        <begin position="194"/>
        <end position="201"/>
    </location>
</feature>
<dbReference type="PANTHER" id="PTHR43096">
    <property type="entry name" value="DNAJ HOMOLOG 1, MITOCHONDRIAL-RELATED"/>
    <property type="match status" value="1"/>
</dbReference>
<evidence type="ECO:0000256" key="2">
    <source>
        <dbReference type="ARBA" id="ARBA00022737"/>
    </source>
</evidence>
<dbReference type="Pfam" id="PF00226">
    <property type="entry name" value="DnaJ"/>
    <property type="match status" value="1"/>
</dbReference>
<dbReference type="PROSITE" id="PS50076">
    <property type="entry name" value="DNAJ_2"/>
    <property type="match status" value="1"/>
</dbReference>
<dbReference type="PRINTS" id="PR00625">
    <property type="entry name" value="JDOMAIN"/>
</dbReference>
<dbReference type="InterPro" id="IPR008971">
    <property type="entry name" value="HSP40/DnaJ_pept-bd"/>
</dbReference>
<feature type="binding site" evidence="8">
    <location>
        <position position="194"/>
    </location>
    <ligand>
        <name>Zn(2+)</name>
        <dbReference type="ChEBI" id="CHEBI:29105"/>
        <label>2</label>
    </ligand>
</feature>
<dbReference type="GO" id="GO:0005524">
    <property type="term" value="F:ATP binding"/>
    <property type="evidence" value="ECO:0007669"/>
    <property type="project" value="InterPro"/>
</dbReference>
<organism evidence="12 13">
    <name type="scientific">Candidatus Woesebacteria bacterium GW2011_GWA1_39_21b</name>
    <dbReference type="NCBI Taxonomy" id="1618551"/>
    <lineage>
        <taxon>Bacteria</taxon>
        <taxon>Candidatus Woeseibacteriota</taxon>
    </lineage>
</organism>
<dbReference type="InterPro" id="IPR018253">
    <property type="entry name" value="DnaJ_domain_CS"/>
</dbReference>
<feature type="repeat" description="CXXCXGXG motif" evidence="8">
    <location>
        <begin position="208"/>
        <end position="215"/>
    </location>
</feature>
<comment type="cofactor">
    <cofactor evidence="8">
        <name>Zn(2+)</name>
        <dbReference type="ChEBI" id="CHEBI:29105"/>
    </cofactor>
    <text evidence="8">Binds 2 Zn(2+) ions per monomer.</text>
</comment>
<dbReference type="SUPFAM" id="SSF46565">
    <property type="entry name" value="Chaperone J-domain"/>
    <property type="match status" value="1"/>
</dbReference>
<dbReference type="InterPro" id="IPR002939">
    <property type="entry name" value="DnaJ_C"/>
</dbReference>
<keyword evidence="5 8" id="KW-0143">Chaperone</keyword>
<evidence type="ECO:0000259" key="11">
    <source>
        <dbReference type="PROSITE" id="PS51188"/>
    </source>
</evidence>
<dbReference type="FunFam" id="2.10.230.10:FF:000002">
    <property type="entry name" value="Molecular chaperone DnaJ"/>
    <property type="match status" value="1"/>
</dbReference>
<keyword evidence="8" id="KW-0235">DNA replication</keyword>
<dbReference type="Gene3D" id="2.10.230.10">
    <property type="entry name" value="Heat shock protein DnaJ, cysteine-rich domain"/>
    <property type="match status" value="1"/>
</dbReference>
<reference evidence="12 13" key="1">
    <citation type="journal article" date="2015" name="Nature">
        <title>rRNA introns, odd ribosomes, and small enigmatic genomes across a large radiation of phyla.</title>
        <authorList>
            <person name="Brown C.T."/>
            <person name="Hug L.A."/>
            <person name="Thomas B.C."/>
            <person name="Sharon I."/>
            <person name="Castelle C.J."/>
            <person name="Singh A."/>
            <person name="Wilkins M.J."/>
            <person name="Williams K.H."/>
            <person name="Banfield J.F."/>
        </authorList>
    </citation>
    <scope>NUCLEOTIDE SEQUENCE [LARGE SCALE GENOMIC DNA]</scope>
</reference>
<accession>A0A0G0RJA2</accession>
<dbReference type="PATRIC" id="fig|1618551.3.peg.568"/>
<dbReference type="InterPro" id="IPR001623">
    <property type="entry name" value="DnaJ_domain"/>
</dbReference>
<feature type="binding site" evidence="8">
    <location>
        <position position="208"/>
    </location>
    <ligand>
        <name>Zn(2+)</name>
        <dbReference type="ChEBI" id="CHEBI:29105"/>
        <label>1</label>
    </ligand>
</feature>
<feature type="domain" description="J" evidence="10">
    <location>
        <begin position="3"/>
        <end position="65"/>
    </location>
</feature>
<dbReference type="InterPro" id="IPR001305">
    <property type="entry name" value="HSP_DnaJ_Cys-rich_dom"/>
</dbReference>
<dbReference type="NCBIfam" id="TIGR02349">
    <property type="entry name" value="DnaJ_bact"/>
    <property type="match status" value="1"/>
</dbReference>
<dbReference type="PROSITE" id="PS51188">
    <property type="entry name" value="ZF_CR"/>
    <property type="match status" value="1"/>
</dbReference>
<evidence type="ECO:0000256" key="6">
    <source>
        <dbReference type="ARBA" id="ARBA00061004"/>
    </source>
</evidence>
<dbReference type="SUPFAM" id="SSF57938">
    <property type="entry name" value="DnaJ/Hsp40 cysteine-rich domain"/>
    <property type="match status" value="1"/>
</dbReference>
<sequence>MKDYYKILELEKGATKEDIKKSFRRLAHKYHPDKTGGDDVKFKEISEAYQILSDDQKRQQYDMYGNADFNTGGASAGQGGPFGGFDFSGFQNANGGQGFEFDLGSIFGDFFGGAGRQARRGRDISVDIQVTFAEAIFGIERKILINKTSRCDSCVGTGAESGSKTKTCPTCNGKGKIQESQRSIFGTFATTKDCSKCHGSGQVPEKVCHTCHGDGVIKKQQEITVGIPAGIEAGQMIRLSGQGEAILNGPAGDLYVKVHIERHPTWLRQDANLTTTIKVKLSEALLGSDYKLKTLEEELTLKVPAGTNNGDVLRLKGKGVPIRAGRRGDALIKVQVVMPARLSKKAQKLIEELKDEGI</sequence>
<dbReference type="GO" id="GO:0005737">
    <property type="term" value="C:cytoplasm"/>
    <property type="evidence" value="ECO:0007669"/>
    <property type="project" value="UniProtKB-SubCell"/>
</dbReference>
<comment type="subunit">
    <text evidence="8">Homodimer.</text>
</comment>
<dbReference type="Pfam" id="PF00684">
    <property type="entry name" value="DnaJ_CXXCXGXG"/>
    <property type="match status" value="1"/>
</dbReference>
<keyword evidence="1 8" id="KW-0479">Metal-binding</keyword>
<feature type="repeat" description="CXXCXGXG motif" evidence="8">
    <location>
        <begin position="151"/>
        <end position="158"/>
    </location>
</feature>
<keyword evidence="3 8" id="KW-0863">Zinc-finger</keyword>
<dbReference type="GO" id="GO:0009408">
    <property type="term" value="P:response to heat"/>
    <property type="evidence" value="ECO:0007669"/>
    <property type="project" value="InterPro"/>
</dbReference>
<keyword evidence="8" id="KW-0963">Cytoplasm</keyword>
<evidence type="ECO:0000256" key="5">
    <source>
        <dbReference type="ARBA" id="ARBA00023186"/>
    </source>
</evidence>
<dbReference type="Proteomes" id="UP000034690">
    <property type="component" value="Unassembled WGS sequence"/>
</dbReference>
<feature type="binding site" evidence="8">
    <location>
        <position position="211"/>
    </location>
    <ligand>
        <name>Zn(2+)</name>
        <dbReference type="ChEBI" id="CHEBI:29105"/>
        <label>1</label>
    </ligand>
</feature>
<name>A0A0G0RJA2_9BACT</name>
<dbReference type="InterPro" id="IPR036410">
    <property type="entry name" value="HSP_DnaJ_Cys-rich_dom_sf"/>
</dbReference>
<dbReference type="GO" id="GO:0008270">
    <property type="term" value="F:zinc ion binding"/>
    <property type="evidence" value="ECO:0007669"/>
    <property type="project" value="UniProtKB-UniRule"/>
</dbReference>
<keyword evidence="8" id="KW-0346">Stress response</keyword>
<proteinExistence type="inferred from homology"/>
<dbReference type="Gene3D" id="1.10.287.110">
    <property type="entry name" value="DnaJ domain"/>
    <property type="match status" value="1"/>
</dbReference>
<keyword evidence="2 8" id="KW-0677">Repeat</keyword>
<comment type="subcellular location">
    <subcellularLocation>
        <location evidence="8">Cytoplasm</location>
    </subcellularLocation>
</comment>
<protein>
    <recommendedName>
        <fullName evidence="7 8">Chaperone protein DnaJ</fullName>
    </recommendedName>
</protein>
<dbReference type="InterPro" id="IPR036869">
    <property type="entry name" value="J_dom_sf"/>
</dbReference>
<comment type="function">
    <text evidence="8">Participates actively in the response to hyperosmotic and heat shock by preventing the aggregation of stress-denatured proteins and by disaggregating proteins, also in an autonomous, DnaK-independent fashion. Unfolded proteins bind initially to DnaJ; upon interaction with the DnaJ-bound protein, DnaK hydrolyzes its bound ATP, resulting in the formation of a stable complex. GrpE releases ADP from DnaK; ATP binding to DnaK triggers the release of the substrate protein, thus completing the reaction cycle. Several rounds of ATP-dependent interactions between DnaJ, DnaK and GrpE are required for fully efficient folding. Also involved, together with DnaK and GrpE, in the DNA replication of plasmids through activation of initiation proteins.</text>
</comment>
<feature type="zinc finger region" description="CR-type" evidence="9">
    <location>
        <begin position="138"/>
        <end position="220"/>
    </location>
</feature>
<dbReference type="HAMAP" id="MF_01152">
    <property type="entry name" value="DnaJ"/>
    <property type="match status" value="1"/>
</dbReference>
<feature type="binding site" evidence="8">
    <location>
        <position position="168"/>
    </location>
    <ligand>
        <name>Zn(2+)</name>
        <dbReference type="ChEBI" id="CHEBI:29105"/>
        <label>2</label>
    </ligand>
</feature>
<comment type="caution">
    <text evidence="12">The sequence shown here is derived from an EMBL/GenBank/DDBJ whole genome shotgun (WGS) entry which is preliminary data.</text>
</comment>
<comment type="similarity">
    <text evidence="6 8">Belongs to the DnaJ family.</text>
</comment>
<feature type="binding site" evidence="8">
    <location>
        <position position="154"/>
    </location>
    <ligand>
        <name>Zn(2+)</name>
        <dbReference type="ChEBI" id="CHEBI:29105"/>
        <label>1</label>
    </ligand>
</feature>
<dbReference type="NCBIfam" id="NF008035">
    <property type="entry name" value="PRK10767.1"/>
    <property type="match status" value="1"/>
</dbReference>
<dbReference type="FunFam" id="2.60.260.20:FF:000013">
    <property type="entry name" value="DnaJ subfamily B member 11"/>
    <property type="match status" value="1"/>
</dbReference>
<dbReference type="EMBL" id="LBWQ01000011">
    <property type="protein sequence ID" value="KKR13707.1"/>
    <property type="molecule type" value="Genomic_DNA"/>
</dbReference>
<dbReference type="SUPFAM" id="SSF49493">
    <property type="entry name" value="HSP40/DnaJ peptide-binding domain"/>
    <property type="match status" value="2"/>
</dbReference>
<feature type="binding site" evidence="8">
    <location>
        <position position="151"/>
    </location>
    <ligand>
        <name>Zn(2+)</name>
        <dbReference type="ChEBI" id="CHEBI:29105"/>
        <label>1</label>
    </ligand>
</feature>
<evidence type="ECO:0000259" key="10">
    <source>
        <dbReference type="PROSITE" id="PS50076"/>
    </source>
</evidence>
<gene>
    <name evidence="8" type="primary">dnaJ</name>
    <name evidence="12" type="ORF">UT40_C0011G0018</name>
</gene>
<evidence type="ECO:0000313" key="13">
    <source>
        <dbReference type="Proteomes" id="UP000034690"/>
    </source>
</evidence>
<dbReference type="GO" id="GO:0042026">
    <property type="term" value="P:protein refolding"/>
    <property type="evidence" value="ECO:0007669"/>
    <property type="project" value="TreeGrafter"/>
</dbReference>
<feature type="binding site" evidence="8">
    <location>
        <position position="197"/>
    </location>
    <ligand>
        <name>Zn(2+)</name>
        <dbReference type="ChEBI" id="CHEBI:29105"/>
        <label>2</label>
    </ligand>
</feature>
<dbReference type="InterPro" id="IPR012724">
    <property type="entry name" value="DnaJ"/>
</dbReference>
<feature type="binding site" evidence="8">
    <location>
        <position position="171"/>
    </location>
    <ligand>
        <name>Zn(2+)</name>
        <dbReference type="ChEBI" id="CHEBI:29105"/>
        <label>2</label>
    </ligand>
</feature>
<evidence type="ECO:0000256" key="3">
    <source>
        <dbReference type="ARBA" id="ARBA00022771"/>
    </source>
</evidence>
<dbReference type="PANTHER" id="PTHR43096:SF10">
    <property type="entry name" value="CHAPERONE PROTEIN DNAJ A6, CHLOROPLASTIC"/>
    <property type="match status" value="1"/>
</dbReference>
<dbReference type="CDD" id="cd10747">
    <property type="entry name" value="DnaJ_C"/>
    <property type="match status" value="1"/>
</dbReference>
<feature type="repeat" description="CXXCXGXG motif" evidence="8">
    <location>
        <begin position="168"/>
        <end position="175"/>
    </location>
</feature>
<dbReference type="PROSITE" id="PS00636">
    <property type="entry name" value="DNAJ_1"/>
    <property type="match status" value="1"/>
</dbReference>
<dbReference type="Gene3D" id="2.60.260.20">
    <property type="entry name" value="Urease metallochaperone UreE, N-terminal domain"/>
    <property type="match status" value="2"/>
</dbReference>
<dbReference type="Pfam" id="PF01556">
    <property type="entry name" value="DnaJ_C"/>
    <property type="match status" value="1"/>
</dbReference>
<dbReference type="GO" id="GO:0006260">
    <property type="term" value="P:DNA replication"/>
    <property type="evidence" value="ECO:0007669"/>
    <property type="project" value="UniProtKB-KW"/>
</dbReference>
<dbReference type="AlphaFoldDB" id="A0A0G0RJA2"/>
<evidence type="ECO:0000256" key="9">
    <source>
        <dbReference type="PROSITE-ProRule" id="PRU00546"/>
    </source>
</evidence>